<dbReference type="InterPro" id="IPR006910">
    <property type="entry name" value="Rad21_Rec8_N"/>
</dbReference>
<dbReference type="AlphaFoldDB" id="A0AAV3AIV5"/>
<dbReference type="GO" id="GO:0007062">
    <property type="term" value="P:sister chromatid cohesion"/>
    <property type="evidence" value="ECO:0007669"/>
    <property type="project" value="InterPro"/>
</dbReference>
<dbReference type="Pfam" id="PF04824">
    <property type="entry name" value="Rad21_Rec8"/>
    <property type="match status" value="1"/>
</dbReference>
<keyword evidence="4" id="KW-0158">Chromosome</keyword>
<accession>A0AAV3AIV5</accession>
<dbReference type="GO" id="GO:1990414">
    <property type="term" value="P:replication-born double-strand break repair via sister chromatid exchange"/>
    <property type="evidence" value="ECO:0007669"/>
    <property type="project" value="TreeGrafter"/>
</dbReference>
<name>A0AAV3AIV5_PYXAD</name>
<organism evidence="9 10">
    <name type="scientific">Pyxicephalus adspersus</name>
    <name type="common">African bullfrog</name>
    <dbReference type="NCBI Taxonomy" id="30357"/>
    <lineage>
        <taxon>Eukaryota</taxon>
        <taxon>Metazoa</taxon>
        <taxon>Chordata</taxon>
        <taxon>Craniata</taxon>
        <taxon>Vertebrata</taxon>
        <taxon>Euteleostomi</taxon>
        <taxon>Amphibia</taxon>
        <taxon>Batrachia</taxon>
        <taxon>Anura</taxon>
        <taxon>Neobatrachia</taxon>
        <taxon>Ranoidea</taxon>
        <taxon>Pyxicephalidae</taxon>
        <taxon>Pyxicephalinae</taxon>
        <taxon>Pyxicephalus</taxon>
    </lineage>
</organism>
<keyword evidence="6" id="KW-0539">Nucleus</keyword>
<comment type="similarity">
    <text evidence="3">Belongs to the rad21 family.</text>
</comment>
<evidence type="ECO:0000313" key="10">
    <source>
        <dbReference type="Proteomes" id="UP001181693"/>
    </source>
</evidence>
<evidence type="ECO:0000256" key="1">
    <source>
        <dbReference type="ARBA" id="ARBA00004123"/>
    </source>
</evidence>
<keyword evidence="5" id="KW-0159">Chromosome partition</keyword>
<dbReference type="EMBL" id="DYDO01000006">
    <property type="protein sequence ID" value="DBA21983.1"/>
    <property type="molecule type" value="Genomic_DNA"/>
</dbReference>
<dbReference type="PANTHER" id="PTHR12585">
    <property type="entry name" value="SCC1 / RAD21 FAMILY MEMBER"/>
    <property type="match status" value="1"/>
</dbReference>
<dbReference type="GO" id="GO:0008278">
    <property type="term" value="C:cohesin complex"/>
    <property type="evidence" value="ECO:0007669"/>
    <property type="project" value="InterPro"/>
</dbReference>
<evidence type="ECO:0000313" key="9">
    <source>
        <dbReference type="EMBL" id="DBA21983.1"/>
    </source>
</evidence>
<keyword evidence="10" id="KW-1185">Reference proteome</keyword>
<dbReference type="SUPFAM" id="SSF46785">
    <property type="entry name" value="Winged helix' DNA-binding domain"/>
    <property type="match status" value="1"/>
</dbReference>
<evidence type="ECO:0008006" key="11">
    <source>
        <dbReference type="Google" id="ProtNLM"/>
    </source>
</evidence>
<comment type="caution">
    <text evidence="9">The sequence shown here is derived from an EMBL/GenBank/DDBJ whole genome shotgun (WGS) entry which is preliminary data.</text>
</comment>
<evidence type="ECO:0000259" key="8">
    <source>
        <dbReference type="Pfam" id="PF04825"/>
    </source>
</evidence>
<dbReference type="GO" id="GO:0007059">
    <property type="term" value="P:chromosome segregation"/>
    <property type="evidence" value="ECO:0007669"/>
    <property type="project" value="UniProtKB-KW"/>
</dbReference>
<protein>
    <recommendedName>
        <fullName evidence="11">Double-strand-break repair protein rad21-like protein 1</fullName>
    </recommendedName>
</protein>
<dbReference type="Proteomes" id="UP001181693">
    <property type="component" value="Unassembled WGS sequence"/>
</dbReference>
<feature type="domain" description="Rad21/Rec8-like protein N-terminal" evidence="8">
    <location>
        <begin position="1"/>
        <end position="102"/>
    </location>
</feature>
<dbReference type="CDD" id="cd21792">
    <property type="entry name" value="Rad21_Rec8_M_NXP1-like"/>
    <property type="match status" value="1"/>
</dbReference>
<dbReference type="GO" id="GO:0005634">
    <property type="term" value="C:nucleus"/>
    <property type="evidence" value="ECO:0007669"/>
    <property type="project" value="UniProtKB-SubCell"/>
</dbReference>
<proteinExistence type="inferred from homology"/>
<evidence type="ECO:0000256" key="2">
    <source>
        <dbReference type="ARBA" id="ARBA00004286"/>
    </source>
</evidence>
<dbReference type="InterPro" id="IPR036390">
    <property type="entry name" value="WH_DNA-bd_sf"/>
</dbReference>
<evidence type="ECO:0000259" key="7">
    <source>
        <dbReference type="Pfam" id="PF04824"/>
    </source>
</evidence>
<gene>
    <name evidence="9" type="ORF">GDO54_013086</name>
</gene>
<dbReference type="Pfam" id="PF04825">
    <property type="entry name" value="Rad21_Rec8_N"/>
    <property type="match status" value="1"/>
</dbReference>
<evidence type="ECO:0000256" key="3">
    <source>
        <dbReference type="ARBA" id="ARBA00009870"/>
    </source>
</evidence>
<dbReference type="InterPro" id="IPR006909">
    <property type="entry name" value="Rad21/Rec8_C_eu"/>
</dbReference>
<dbReference type="InterPro" id="IPR039781">
    <property type="entry name" value="Rad21/Rec8-like"/>
</dbReference>
<dbReference type="InterPro" id="IPR023093">
    <property type="entry name" value="ScpA-like_C"/>
</dbReference>
<feature type="domain" description="Rad21/Rec8-like protein C-terminal eukaryotic" evidence="7">
    <location>
        <begin position="478"/>
        <end position="528"/>
    </location>
</feature>
<dbReference type="GO" id="GO:0003682">
    <property type="term" value="F:chromatin binding"/>
    <property type="evidence" value="ECO:0007669"/>
    <property type="project" value="TreeGrafter"/>
</dbReference>
<sequence>MIYTHILLDKHGILAKIWIAAHWHKKLTKSNIFECNLETAVNNIKSAKMVMSLRISGHLLLGVVRVYNRKTKYLLADCNESLLKMKLAFRPEMLDLSDENQEARYKSITLQEEFHDFDLQLPDLNSIDVVDHFTLNQSRAEDITMKENYSKQLFLQESFGNIDPLRHDFTKASDFDVSTNSVVQENSFVSLNDEDKDLFGDEETAADFFADSHLFAEYNALGIDVSKEVTLPSAPLEEEPHLESDFSTRNIDPEMPMEGTADGNSSSLQSEISFVLEPLDITEIEKRRQTRRKRKLMVDDSKQISSSSFRQQLEDTSDTLTTLDIALPTRCMMEQKKTGRVQWLLSNPAQPIINTDLQSLFTHNQRSETAKTKHSASTKKIQEFTTEPEVETRQQDEEQQDLAQLELAAMSDISSCYTEEPSGMRELTGFDQTISNESSLVQEEPTENIQDSDEHRWTIRTQKMLNCLKKMNQSGITSFSFNQMCENDKKKKTSAKFYSLLVLKNQNAIRMSQISPYSDITVTPGPQFHTF</sequence>
<dbReference type="Gene3D" id="1.10.10.580">
    <property type="entry name" value="Structural maintenance of chromosome 1. Chain E"/>
    <property type="match status" value="1"/>
</dbReference>
<evidence type="ECO:0000256" key="6">
    <source>
        <dbReference type="ARBA" id="ARBA00023242"/>
    </source>
</evidence>
<dbReference type="PANTHER" id="PTHR12585:SF69">
    <property type="entry name" value="FI11703P"/>
    <property type="match status" value="1"/>
</dbReference>
<evidence type="ECO:0000256" key="5">
    <source>
        <dbReference type="ARBA" id="ARBA00022829"/>
    </source>
</evidence>
<reference evidence="9" key="1">
    <citation type="thesis" date="2020" institute="ProQuest LLC" country="789 East Eisenhower Parkway, Ann Arbor, MI, USA">
        <title>Comparative Genomics and Chromosome Evolution.</title>
        <authorList>
            <person name="Mudd A.B."/>
        </authorList>
    </citation>
    <scope>NUCLEOTIDE SEQUENCE</scope>
    <source>
        <strain evidence="9">1538</strain>
        <tissue evidence="9">Blood</tissue>
    </source>
</reference>
<comment type="subcellular location">
    <subcellularLocation>
        <location evidence="2">Chromosome</location>
    </subcellularLocation>
    <subcellularLocation>
        <location evidence="1">Nucleus</location>
    </subcellularLocation>
</comment>
<dbReference type="InterPro" id="IPR049589">
    <property type="entry name" value="NXP1_M-like"/>
</dbReference>
<evidence type="ECO:0000256" key="4">
    <source>
        <dbReference type="ARBA" id="ARBA00022454"/>
    </source>
</evidence>